<organism evidence="1 2">
    <name type="scientific">Roridomyces roridus</name>
    <dbReference type="NCBI Taxonomy" id="1738132"/>
    <lineage>
        <taxon>Eukaryota</taxon>
        <taxon>Fungi</taxon>
        <taxon>Dikarya</taxon>
        <taxon>Basidiomycota</taxon>
        <taxon>Agaricomycotina</taxon>
        <taxon>Agaricomycetes</taxon>
        <taxon>Agaricomycetidae</taxon>
        <taxon>Agaricales</taxon>
        <taxon>Marasmiineae</taxon>
        <taxon>Mycenaceae</taxon>
        <taxon>Roridomyces</taxon>
    </lineage>
</organism>
<dbReference type="AlphaFoldDB" id="A0AAD7FIZ0"/>
<dbReference type="EMBL" id="JARKIF010000015">
    <property type="protein sequence ID" value="KAJ7622526.1"/>
    <property type="molecule type" value="Genomic_DNA"/>
</dbReference>
<dbReference type="Proteomes" id="UP001221142">
    <property type="component" value="Unassembled WGS sequence"/>
</dbReference>
<comment type="caution">
    <text evidence="1">The sequence shown here is derived from an EMBL/GenBank/DDBJ whole genome shotgun (WGS) entry which is preliminary data.</text>
</comment>
<sequence length="400" mass="44512">MRTIPSELVDEIIDRLASALLAGYPPAPWGLPHTDWIHTMGTLGFVCSEWYPRSRHHLFTAVQLRPGNIRSLFAIADRSNCDLLSFIQTLHLRFSTGASPPLLEESQLRRLGRSCRTLDAVWMWVGYSGTAWREIFRPYSFLESHAAILGSTAPLLSCLTVTFYDLPLPLSVVLKVASSLPALETLRLFGEELGLGDNPAISSFPRIRTFRSTILRSSLEGFFGALITLPRSPLLETISLEYMDGDLDSSIAKYFRRYGDAVQHLEVNDMSRLPSSGHGSSVTKLALQQTPNLLTLALKGDVTPLLDIMSAIASNKLTSIRVESTIYWSNQPPIPWSSIDALLSRERFTALRVFQVTALDNFEMSDLSTMDAAVDFTRLWEVRQAMPLAVARGILPAVEE</sequence>
<keyword evidence="2" id="KW-1185">Reference proteome</keyword>
<gene>
    <name evidence="1" type="ORF">FB45DRAFT_927902</name>
</gene>
<proteinExistence type="predicted"/>
<evidence type="ECO:0000313" key="1">
    <source>
        <dbReference type="EMBL" id="KAJ7622526.1"/>
    </source>
</evidence>
<accession>A0AAD7FIZ0</accession>
<reference evidence="1" key="1">
    <citation type="submission" date="2023-03" db="EMBL/GenBank/DDBJ databases">
        <title>Massive genome expansion in bonnet fungi (Mycena s.s.) driven by repeated elements and novel gene families across ecological guilds.</title>
        <authorList>
            <consortium name="Lawrence Berkeley National Laboratory"/>
            <person name="Harder C.B."/>
            <person name="Miyauchi S."/>
            <person name="Viragh M."/>
            <person name="Kuo A."/>
            <person name="Thoen E."/>
            <person name="Andreopoulos B."/>
            <person name="Lu D."/>
            <person name="Skrede I."/>
            <person name="Drula E."/>
            <person name="Henrissat B."/>
            <person name="Morin E."/>
            <person name="Kohler A."/>
            <person name="Barry K."/>
            <person name="LaButti K."/>
            <person name="Morin E."/>
            <person name="Salamov A."/>
            <person name="Lipzen A."/>
            <person name="Mereny Z."/>
            <person name="Hegedus B."/>
            <person name="Baldrian P."/>
            <person name="Stursova M."/>
            <person name="Weitz H."/>
            <person name="Taylor A."/>
            <person name="Grigoriev I.V."/>
            <person name="Nagy L.G."/>
            <person name="Martin F."/>
            <person name="Kauserud H."/>
        </authorList>
    </citation>
    <scope>NUCLEOTIDE SEQUENCE</scope>
    <source>
        <strain evidence="1">9284</strain>
    </source>
</reference>
<evidence type="ECO:0000313" key="2">
    <source>
        <dbReference type="Proteomes" id="UP001221142"/>
    </source>
</evidence>
<protein>
    <submittedName>
        <fullName evidence="1">Uncharacterized protein</fullName>
    </submittedName>
</protein>
<name>A0AAD7FIZ0_9AGAR</name>